<evidence type="ECO:0000313" key="2">
    <source>
        <dbReference type="WBParaSite" id="PEQ_0001450201-mRNA-1"/>
    </source>
</evidence>
<organism evidence="1 2">
    <name type="scientific">Parascaris equorum</name>
    <name type="common">Equine roundworm</name>
    <dbReference type="NCBI Taxonomy" id="6256"/>
    <lineage>
        <taxon>Eukaryota</taxon>
        <taxon>Metazoa</taxon>
        <taxon>Ecdysozoa</taxon>
        <taxon>Nematoda</taxon>
        <taxon>Chromadorea</taxon>
        <taxon>Rhabditida</taxon>
        <taxon>Spirurina</taxon>
        <taxon>Ascaridomorpha</taxon>
        <taxon>Ascaridoidea</taxon>
        <taxon>Ascarididae</taxon>
        <taxon>Parascaris</taxon>
    </lineage>
</organism>
<sequence length="67" mass="7822">MKRERAFDLAHLESDLEREEDRRQKLFNARIGNLLRDEAINDELCQKKCNDQLKSGLDMVKVGECSV</sequence>
<name>A0A914S7P6_PAREQ</name>
<dbReference type="Proteomes" id="UP000887564">
    <property type="component" value="Unplaced"/>
</dbReference>
<evidence type="ECO:0000313" key="1">
    <source>
        <dbReference type="Proteomes" id="UP000887564"/>
    </source>
</evidence>
<keyword evidence="1" id="KW-1185">Reference proteome</keyword>
<dbReference type="WBParaSite" id="PEQ_0001450201-mRNA-1">
    <property type="protein sequence ID" value="PEQ_0001450201-mRNA-1"/>
    <property type="gene ID" value="PEQ_0001450201"/>
</dbReference>
<reference evidence="2" key="1">
    <citation type="submission" date="2022-11" db="UniProtKB">
        <authorList>
            <consortium name="WormBaseParasite"/>
        </authorList>
    </citation>
    <scope>IDENTIFICATION</scope>
</reference>
<protein>
    <submittedName>
        <fullName evidence="2">Uncharacterized protein</fullName>
    </submittedName>
</protein>
<accession>A0A914S7P6</accession>
<dbReference type="AlphaFoldDB" id="A0A914S7P6"/>
<proteinExistence type="predicted"/>